<organism evidence="3 4">
    <name type="scientific">candidate division WS6 bacterium OLB20</name>
    <dbReference type="NCBI Taxonomy" id="1617426"/>
    <lineage>
        <taxon>Bacteria</taxon>
        <taxon>Candidatus Dojkabacteria</taxon>
    </lineage>
</organism>
<dbReference type="CDD" id="cd00130">
    <property type="entry name" value="PAS"/>
    <property type="match status" value="1"/>
</dbReference>
<dbReference type="AlphaFoldDB" id="A0A136M0F7"/>
<name>A0A136M0F7_9BACT</name>
<dbReference type="SUPFAM" id="SSF55785">
    <property type="entry name" value="PYP-like sensor domain (PAS domain)"/>
    <property type="match status" value="1"/>
</dbReference>
<dbReference type="InterPro" id="IPR035965">
    <property type="entry name" value="PAS-like_dom_sf"/>
</dbReference>
<evidence type="ECO:0000313" key="3">
    <source>
        <dbReference type="EMBL" id="KXK27356.1"/>
    </source>
</evidence>
<reference evidence="3 4" key="1">
    <citation type="submission" date="2015-02" db="EMBL/GenBank/DDBJ databases">
        <title>Improved understanding of the partial-nitritation anammox process through 23 genomes representing the majority of the microbial community.</title>
        <authorList>
            <person name="Speth D.R."/>
            <person name="In T Zandt M."/>
            <person name="Guerrero Cruz S."/>
            <person name="Jetten M.S."/>
            <person name="Dutilh B.E."/>
        </authorList>
    </citation>
    <scope>NUCLEOTIDE SEQUENCE [LARGE SCALE GENOMIC DNA]</scope>
    <source>
        <strain evidence="3">OLB20</strain>
    </source>
</reference>
<dbReference type="EMBL" id="JYNZ01000002">
    <property type="protein sequence ID" value="KXK27356.1"/>
    <property type="molecule type" value="Genomic_DNA"/>
</dbReference>
<dbReference type="InterPro" id="IPR000014">
    <property type="entry name" value="PAS"/>
</dbReference>
<dbReference type="Pfam" id="PF13426">
    <property type="entry name" value="PAS_9"/>
    <property type="match status" value="1"/>
</dbReference>
<dbReference type="NCBIfam" id="TIGR00229">
    <property type="entry name" value="sensory_box"/>
    <property type="match status" value="1"/>
</dbReference>
<keyword evidence="1" id="KW-0175">Coiled coil</keyword>
<feature type="coiled-coil region" evidence="1">
    <location>
        <begin position="132"/>
        <end position="159"/>
    </location>
</feature>
<dbReference type="STRING" id="1617426.TR69_WS6001000232"/>
<protein>
    <recommendedName>
        <fullName evidence="2">PAS domain-containing protein</fullName>
    </recommendedName>
</protein>
<dbReference type="Proteomes" id="UP000070457">
    <property type="component" value="Unassembled WGS sequence"/>
</dbReference>
<comment type="caution">
    <text evidence="3">The sequence shown here is derived from an EMBL/GenBank/DDBJ whole genome shotgun (WGS) entry which is preliminary data.</text>
</comment>
<sequence length="160" mass="18198">MAQIDLSTYQTVFDMIPVGLGIASLEGKLLIYNAAMLAPGGYERADIDSLSSVVELYYEPADRARVLEIARDQGKVDNFRVRFKRKNGEPYWTLMSLRPVQFEGTPGWLASVLDIDIQVRAEEDLSVKMKELEELNKVMVGRELKMAELKEELQKLKSQK</sequence>
<evidence type="ECO:0000256" key="1">
    <source>
        <dbReference type="SAM" id="Coils"/>
    </source>
</evidence>
<accession>A0A136M0F7</accession>
<evidence type="ECO:0000259" key="2">
    <source>
        <dbReference type="Pfam" id="PF13426"/>
    </source>
</evidence>
<evidence type="ECO:0000313" key="4">
    <source>
        <dbReference type="Proteomes" id="UP000070457"/>
    </source>
</evidence>
<dbReference type="Gene3D" id="3.30.450.20">
    <property type="entry name" value="PAS domain"/>
    <property type="match status" value="1"/>
</dbReference>
<proteinExistence type="predicted"/>
<feature type="domain" description="PAS" evidence="2">
    <location>
        <begin position="19"/>
        <end position="115"/>
    </location>
</feature>
<gene>
    <name evidence="3" type="ORF">TR69_WS6001000232</name>
</gene>